<sequence>MYLFDFLGVFYVAWYVLLFQCVRCDSSDETIRKCINQKVKTELQLPMEIINDEGELEIWIYYNGKYDLYQTYNNGHIYHEDLRLSEQLSPRTGANRANCTNYLRPIASWYGCPFTVTENDFKVNITVESFQQKNIYSIDKTTKNVAFIRIENEESQEKNQLNCVHKVAKYQPLLPVDVSRVENHLEITVKYQGKYDFYNTISLGTVCGIQYQVDEKPITTVEDYAHCSKCGNSAELYAWCPFNIVESETNVTFTLEAFFYKNVYTVNKSTKEVHYEKSLIGEVDPHKDFERQINQCKDNLSAVNFTLPVQIIRNSNFLEIWIKRNDKYDVFETFDSGSICKHYLQSSHDPNVLVHRAPANCFSPGFDVPYYFICPYEVLQDEEFVYFNVHSLDQYLYAFNKATGAVTFRQFPTLFDSNHQSTVAYLRSVVLDPNHLYL</sequence>
<name>A0A9Q0SA09_9DIPT</name>
<reference evidence="2" key="1">
    <citation type="submission" date="2022-07" db="EMBL/GenBank/DDBJ databases">
        <authorList>
            <person name="Trinca V."/>
            <person name="Uliana J.V.C."/>
            <person name="Torres T.T."/>
            <person name="Ward R.J."/>
            <person name="Monesi N."/>
        </authorList>
    </citation>
    <scope>NUCLEOTIDE SEQUENCE</scope>
    <source>
        <strain evidence="2">HSMRA1968</strain>
        <tissue evidence="2">Whole embryos</tissue>
    </source>
</reference>
<dbReference type="AlphaFoldDB" id="A0A9Q0SA09"/>
<accession>A0A9Q0SA09</accession>
<evidence type="ECO:0000313" key="2">
    <source>
        <dbReference type="EMBL" id="KAJ6649793.1"/>
    </source>
</evidence>
<gene>
    <name evidence="2" type="ORF">Bhyg_05033</name>
</gene>
<dbReference type="OrthoDB" id="10370089at2759"/>
<evidence type="ECO:0000256" key="1">
    <source>
        <dbReference type="SAM" id="SignalP"/>
    </source>
</evidence>
<feature type="signal peptide" evidence="1">
    <location>
        <begin position="1"/>
        <end position="24"/>
    </location>
</feature>
<keyword evidence="3" id="KW-1185">Reference proteome</keyword>
<dbReference type="EMBL" id="WJQU01000001">
    <property type="protein sequence ID" value="KAJ6649793.1"/>
    <property type="molecule type" value="Genomic_DNA"/>
</dbReference>
<proteinExistence type="predicted"/>
<feature type="chain" id="PRO_5040477193" evidence="1">
    <location>
        <begin position="25"/>
        <end position="438"/>
    </location>
</feature>
<organism evidence="2 3">
    <name type="scientific">Pseudolycoriella hygida</name>
    <dbReference type="NCBI Taxonomy" id="35572"/>
    <lineage>
        <taxon>Eukaryota</taxon>
        <taxon>Metazoa</taxon>
        <taxon>Ecdysozoa</taxon>
        <taxon>Arthropoda</taxon>
        <taxon>Hexapoda</taxon>
        <taxon>Insecta</taxon>
        <taxon>Pterygota</taxon>
        <taxon>Neoptera</taxon>
        <taxon>Endopterygota</taxon>
        <taxon>Diptera</taxon>
        <taxon>Nematocera</taxon>
        <taxon>Sciaroidea</taxon>
        <taxon>Sciaridae</taxon>
        <taxon>Pseudolycoriella</taxon>
    </lineage>
</organism>
<evidence type="ECO:0000313" key="3">
    <source>
        <dbReference type="Proteomes" id="UP001151699"/>
    </source>
</evidence>
<dbReference type="Proteomes" id="UP001151699">
    <property type="component" value="Chromosome A"/>
</dbReference>
<keyword evidence="1" id="KW-0732">Signal</keyword>
<protein>
    <submittedName>
        <fullName evidence="2">Uncharacterized protein</fullName>
    </submittedName>
</protein>
<comment type="caution">
    <text evidence="2">The sequence shown here is derived from an EMBL/GenBank/DDBJ whole genome shotgun (WGS) entry which is preliminary data.</text>
</comment>